<protein>
    <submittedName>
        <fullName evidence="2">Phenylalanine ammonia-lyase</fullName>
    </submittedName>
</protein>
<dbReference type="Pfam" id="PF00221">
    <property type="entry name" value="Lyase_aromatic"/>
    <property type="match status" value="1"/>
</dbReference>
<dbReference type="PANTHER" id="PTHR10362">
    <property type="entry name" value="HISTIDINE AMMONIA-LYASE"/>
    <property type="match status" value="1"/>
</dbReference>
<name>A0A3S0KHW7_9GAMM</name>
<gene>
    <name evidence="2" type="ORF">EKG39_14110</name>
</gene>
<dbReference type="SUPFAM" id="SSF48557">
    <property type="entry name" value="L-aspartase-like"/>
    <property type="match status" value="1"/>
</dbReference>
<keyword evidence="3" id="KW-1185">Reference proteome</keyword>
<keyword evidence="1" id="KW-0732">Signal</keyword>
<keyword evidence="2" id="KW-0456">Lyase</keyword>
<dbReference type="Gene3D" id="1.10.275.10">
    <property type="entry name" value="Fumarase/aspartase (N-terminal domain)"/>
    <property type="match status" value="1"/>
</dbReference>
<evidence type="ECO:0000313" key="2">
    <source>
        <dbReference type="EMBL" id="RTR31199.1"/>
    </source>
</evidence>
<evidence type="ECO:0000313" key="3">
    <source>
        <dbReference type="Proteomes" id="UP000282060"/>
    </source>
</evidence>
<dbReference type="GO" id="GO:0016841">
    <property type="term" value="F:ammonia-lyase activity"/>
    <property type="evidence" value="ECO:0007669"/>
    <property type="project" value="UniProtKB-ARBA"/>
</dbReference>
<accession>A0A3S0KHW7</accession>
<reference evidence="2 3" key="1">
    <citation type="submission" date="2018-12" db="EMBL/GenBank/DDBJ databases">
        <authorList>
            <person name="Yu L."/>
        </authorList>
    </citation>
    <scope>NUCLEOTIDE SEQUENCE [LARGE SCALE GENOMIC DNA]</scope>
    <source>
        <strain evidence="2 3">HAW-EB5</strain>
    </source>
</reference>
<dbReference type="RefSeq" id="WP_126506397.1">
    <property type="nucleotide sequence ID" value="NZ_RXNV01000006.1"/>
</dbReference>
<dbReference type="InterPro" id="IPR008948">
    <property type="entry name" value="L-Aspartase-like"/>
</dbReference>
<dbReference type="EMBL" id="RXNV01000006">
    <property type="protein sequence ID" value="RTR31199.1"/>
    <property type="molecule type" value="Genomic_DNA"/>
</dbReference>
<dbReference type="Gene3D" id="1.20.200.10">
    <property type="entry name" value="Fumarase/aspartase (Central domain)"/>
    <property type="match status" value="1"/>
</dbReference>
<proteinExistence type="predicted"/>
<dbReference type="AlphaFoldDB" id="A0A3S0KHW7"/>
<feature type="chain" id="PRO_5018753266" evidence="1">
    <location>
        <begin position="27"/>
        <end position="566"/>
    </location>
</feature>
<comment type="caution">
    <text evidence="2">The sequence shown here is derived from an EMBL/GenBank/DDBJ whole genome shotgun (WGS) entry which is preliminary data.</text>
</comment>
<evidence type="ECO:0000256" key="1">
    <source>
        <dbReference type="SAM" id="SignalP"/>
    </source>
</evidence>
<dbReference type="OrthoDB" id="9806955at2"/>
<feature type="signal peptide" evidence="1">
    <location>
        <begin position="1"/>
        <end position="26"/>
    </location>
</feature>
<organism evidence="2 3">
    <name type="scientific">Shewanella atlantica</name>
    <dbReference type="NCBI Taxonomy" id="271099"/>
    <lineage>
        <taxon>Bacteria</taxon>
        <taxon>Pseudomonadati</taxon>
        <taxon>Pseudomonadota</taxon>
        <taxon>Gammaproteobacteria</taxon>
        <taxon>Alteromonadales</taxon>
        <taxon>Shewanellaceae</taxon>
        <taxon>Shewanella</taxon>
    </lineage>
</organism>
<dbReference type="InterPro" id="IPR001106">
    <property type="entry name" value="Aromatic_Lyase"/>
</dbReference>
<dbReference type="InterPro" id="IPR024083">
    <property type="entry name" value="Fumarase/histidase_N"/>
</dbReference>
<sequence length="566" mass="62411">MTKSKLITRTLPVLIGAVLMAPASYAETFTLDGKSLTVETLREAAQPGNDVRISKAGWSRIKKSYDISIDATKHGKTVYGLNVNFGELKDQQVVNGDVTKEPMRSASIAFNERQMRIQAAGVGPFLANDIVKMSMIIRLNQMAAGLTGMTTDAANAFIQLVNNDANPLIPSRGSMGLNDLAWPTHIGLALMGEWDINYKGERRDSKEVLKALGMKKFRPFGLDGISILSNANVSMAILVDAMQKADKIINYSPYLIAAGLETLNGNVSPFLWHSVEGKGMPKGHEAAEAILLSLKGSYLWDKNDQRGLQDALSFRSAHWTLATALNEMDRLKDLVNIQINHTSDNPLVTIAGKSDLWYSDTPVVKHYAVDPSGAKRDYINSNSAFDFTQIALQTESTIKAMAHLLHGSGWRIMQVDDSRRTHMSKYLSAKSNVTNGVHGDGFANIGQPMVGLYAEAMSLTNNVTLYGMPTSGGIEEMYSNVNLTADRLRQMANVGAEILSFEVLHMTQGAQMRRDEQGYELGEGTKRLLKAYRKVVPFVDKDRAYTRDINNGVQFIKNFQLESLYE</sequence>
<dbReference type="Proteomes" id="UP000282060">
    <property type="component" value="Unassembled WGS sequence"/>
</dbReference>